<gene>
    <name evidence="1" type="ORF">HGP31_14300</name>
</gene>
<dbReference type="Pfam" id="PF07722">
    <property type="entry name" value="Peptidase_C26"/>
    <property type="match status" value="1"/>
</dbReference>
<dbReference type="KEGG" id="pum:HGP31_14300"/>
<evidence type="ECO:0000313" key="2">
    <source>
        <dbReference type="Proteomes" id="UP000501367"/>
    </source>
</evidence>
<evidence type="ECO:0000313" key="1">
    <source>
        <dbReference type="EMBL" id="QJC79435.1"/>
    </source>
</evidence>
<dbReference type="Proteomes" id="UP000501367">
    <property type="component" value="Chromosome"/>
</dbReference>
<reference evidence="1 2" key="1">
    <citation type="submission" date="2020-04" db="EMBL/GenBank/DDBJ databases">
        <authorList>
            <person name="Yao Y."/>
            <person name="He Z."/>
        </authorList>
    </citation>
    <scope>NUCLEOTIDE SEQUENCE [LARGE SCALE GENOMIC DNA]</scope>
    <source>
        <strain evidence="1 2">CY-1</strain>
    </source>
</reference>
<protein>
    <submittedName>
        <fullName evidence="1">C26 family cysteine hydrolase domain-containing family</fullName>
    </submittedName>
</protein>
<dbReference type="InterPro" id="IPR029062">
    <property type="entry name" value="Class_I_gatase-like"/>
</dbReference>
<organism evidence="1 2">
    <name type="scientific">Pseudomonas umsongensis</name>
    <dbReference type="NCBI Taxonomy" id="198618"/>
    <lineage>
        <taxon>Bacteria</taxon>
        <taxon>Pseudomonadati</taxon>
        <taxon>Pseudomonadota</taxon>
        <taxon>Gammaproteobacteria</taxon>
        <taxon>Pseudomonadales</taxon>
        <taxon>Pseudomonadaceae</taxon>
        <taxon>Pseudomonas</taxon>
    </lineage>
</organism>
<dbReference type="GO" id="GO:0016787">
    <property type="term" value="F:hydrolase activity"/>
    <property type="evidence" value="ECO:0007669"/>
    <property type="project" value="UniProtKB-KW"/>
</dbReference>
<dbReference type="EMBL" id="CP051487">
    <property type="protein sequence ID" value="QJC79435.1"/>
    <property type="molecule type" value="Genomic_DNA"/>
</dbReference>
<dbReference type="Gene3D" id="3.40.50.880">
    <property type="match status" value="1"/>
</dbReference>
<keyword evidence="1" id="KW-0378">Hydrolase</keyword>
<sequence length="429" mass="46920">MTLITPRQISASISNTGDRIESSSASLPQHSQPIDRLAAQVIKASNSSVQFSKGSASGDVHIGIIYRPDNFGAGHALYDKPPVRTMSQLNPMIGEPITLPKSLSNINFTRNNKDDAQKSKEVIQRRQEAFQQPAHEHNSGLSEVHGLFIPGAPSAVHSQQGEAINIPSQNSKHKSKRNELDSRAQFEHRSIAEARLHGKPVLAICAGAWRLAEAYGGCTETFGGSELKKHYSPGADTMNVGHDVDITLSHTNLSGTMPKKDEHGYNGQPSAMRDDKLGWVNTTHWASVKANEDGTLASALETPTPTPAPGLRELQNQSKLPTTPSELIITATSEGKVEAFETRHGAPVMGVQWHPEAYLPGMSGRDPISQEVMGLQSPKEYDAYLRNHERTVAQSDNLFKAFGQSAAAYRGRQEVNQEIKERQLKYDRD</sequence>
<dbReference type="AlphaFoldDB" id="A0AAE6ZV65"/>
<accession>A0AAE6ZV65</accession>
<dbReference type="SUPFAM" id="SSF52317">
    <property type="entry name" value="Class I glutamine amidotransferase-like"/>
    <property type="match status" value="1"/>
</dbReference>
<dbReference type="RefSeq" id="WP_020796306.1">
    <property type="nucleotide sequence ID" value="NZ_CP051487.1"/>
</dbReference>
<dbReference type="GeneID" id="72194762"/>
<name>A0AAE6ZV65_9PSED</name>
<dbReference type="InterPro" id="IPR011697">
    <property type="entry name" value="Peptidase_C26"/>
</dbReference>
<proteinExistence type="predicted"/>